<keyword evidence="2" id="KW-1185">Reference proteome</keyword>
<name>A0AAD8HY83_9APIA</name>
<evidence type="ECO:0000313" key="1">
    <source>
        <dbReference type="EMBL" id="KAK1375667.1"/>
    </source>
</evidence>
<comment type="caution">
    <text evidence="1">The sequence shown here is derived from an EMBL/GenBank/DDBJ whole genome shotgun (WGS) entry which is preliminary data.</text>
</comment>
<evidence type="ECO:0000313" key="2">
    <source>
        <dbReference type="Proteomes" id="UP001237642"/>
    </source>
</evidence>
<dbReference type="EMBL" id="JAUIZM010000007">
    <property type="protein sequence ID" value="KAK1375667.1"/>
    <property type="molecule type" value="Genomic_DNA"/>
</dbReference>
<organism evidence="1 2">
    <name type="scientific">Heracleum sosnowskyi</name>
    <dbReference type="NCBI Taxonomy" id="360622"/>
    <lineage>
        <taxon>Eukaryota</taxon>
        <taxon>Viridiplantae</taxon>
        <taxon>Streptophyta</taxon>
        <taxon>Embryophyta</taxon>
        <taxon>Tracheophyta</taxon>
        <taxon>Spermatophyta</taxon>
        <taxon>Magnoliopsida</taxon>
        <taxon>eudicotyledons</taxon>
        <taxon>Gunneridae</taxon>
        <taxon>Pentapetalae</taxon>
        <taxon>asterids</taxon>
        <taxon>campanulids</taxon>
        <taxon>Apiales</taxon>
        <taxon>Apiaceae</taxon>
        <taxon>Apioideae</taxon>
        <taxon>apioid superclade</taxon>
        <taxon>Tordylieae</taxon>
        <taxon>Tordyliinae</taxon>
        <taxon>Heracleum</taxon>
    </lineage>
</organism>
<sequence length="145" mass="16092">MILENWFAKFLPGLSAHKKRSQCLTSKLFLKTINLKKKIGLVQMLTTVCLNRNCLTGPVPPILSIHRSHMEGRTNGSGIGRFRVDSWSCSLANVTELYTETVVSLYVVPNHLQSLLEPLVLCKAVVIFSNTCSLCLQILDSKTGC</sequence>
<reference evidence="1" key="2">
    <citation type="submission" date="2023-05" db="EMBL/GenBank/DDBJ databases">
        <authorList>
            <person name="Schelkunov M.I."/>
        </authorList>
    </citation>
    <scope>NUCLEOTIDE SEQUENCE</scope>
    <source>
        <strain evidence="1">Hsosn_3</strain>
        <tissue evidence="1">Leaf</tissue>
    </source>
</reference>
<dbReference type="Proteomes" id="UP001237642">
    <property type="component" value="Unassembled WGS sequence"/>
</dbReference>
<accession>A0AAD8HY83</accession>
<dbReference type="AlphaFoldDB" id="A0AAD8HY83"/>
<gene>
    <name evidence="1" type="ORF">POM88_031860</name>
</gene>
<reference evidence="1" key="1">
    <citation type="submission" date="2023-02" db="EMBL/GenBank/DDBJ databases">
        <title>Genome of toxic invasive species Heracleum sosnowskyi carries increased number of genes despite the absence of recent whole-genome duplications.</title>
        <authorList>
            <person name="Schelkunov M."/>
            <person name="Shtratnikova V."/>
            <person name="Makarenko M."/>
            <person name="Klepikova A."/>
            <person name="Omelchenko D."/>
            <person name="Novikova G."/>
            <person name="Obukhova E."/>
            <person name="Bogdanov V."/>
            <person name="Penin A."/>
            <person name="Logacheva M."/>
        </authorList>
    </citation>
    <scope>NUCLEOTIDE SEQUENCE</scope>
    <source>
        <strain evidence="1">Hsosn_3</strain>
        <tissue evidence="1">Leaf</tissue>
    </source>
</reference>
<protein>
    <submittedName>
        <fullName evidence="1">Uncharacterized protein</fullName>
    </submittedName>
</protein>
<proteinExistence type="predicted"/>